<evidence type="ECO:0000256" key="3">
    <source>
        <dbReference type="ARBA" id="ARBA00014701"/>
    </source>
</evidence>
<dbReference type="GO" id="GO:0005524">
    <property type="term" value="F:ATP binding"/>
    <property type="evidence" value="ECO:0007669"/>
    <property type="project" value="UniProtKB-KW"/>
</dbReference>
<evidence type="ECO:0000256" key="7">
    <source>
        <dbReference type="ARBA" id="ARBA00022840"/>
    </source>
</evidence>
<dbReference type="PROSITE" id="PS01125">
    <property type="entry name" value="ROK"/>
    <property type="match status" value="1"/>
</dbReference>
<reference evidence="9" key="1">
    <citation type="journal article" date="2020" name="mSystems">
        <title>Genome- and Community-Level Interaction Insights into Carbon Utilization and Element Cycling Functions of Hydrothermarchaeota in Hydrothermal Sediment.</title>
        <authorList>
            <person name="Zhou Z."/>
            <person name="Liu Y."/>
            <person name="Xu W."/>
            <person name="Pan J."/>
            <person name="Luo Z.H."/>
            <person name="Li M."/>
        </authorList>
    </citation>
    <scope>NUCLEOTIDE SEQUENCE [LARGE SCALE GENOMIC DNA]</scope>
    <source>
        <strain evidence="9">HyVt-80</strain>
    </source>
</reference>
<organism evidence="9">
    <name type="scientific">Kosmotoga arenicorallina</name>
    <dbReference type="NCBI Taxonomy" id="688066"/>
    <lineage>
        <taxon>Bacteria</taxon>
        <taxon>Thermotogati</taxon>
        <taxon>Thermotogota</taxon>
        <taxon>Thermotogae</taxon>
        <taxon>Kosmotogales</taxon>
        <taxon>Kosmotogaceae</taxon>
        <taxon>Kosmotoga</taxon>
    </lineage>
</organism>
<comment type="caution">
    <text evidence="9">The sequence shown here is derived from an EMBL/GenBank/DDBJ whole genome shotgun (WGS) entry which is preliminary data.</text>
</comment>
<dbReference type="GO" id="GO:0005737">
    <property type="term" value="C:cytoplasm"/>
    <property type="evidence" value="ECO:0007669"/>
    <property type="project" value="InterPro"/>
</dbReference>
<evidence type="ECO:0000256" key="2">
    <source>
        <dbReference type="ARBA" id="ARBA00012323"/>
    </source>
</evidence>
<dbReference type="PANTHER" id="PTHR18964">
    <property type="entry name" value="ROK (REPRESSOR, ORF, KINASE) FAMILY"/>
    <property type="match status" value="1"/>
</dbReference>
<dbReference type="SUPFAM" id="SSF53067">
    <property type="entry name" value="Actin-like ATPase domain"/>
    <property type="match status" value="1"/>
</dbReference>
<dbReference type="InterPro" id="IPR004654">
    <property type="entry name" value="ROK_glcA"/>
</dbReference>
<gene>
    <name evidence="9" type="ORF">ENL26_02705</name>
</gene>
<dbReference type="Proteomes" id="UP000886129">
    <property type="component" value="Unassembled WGS sequence"/>
</dbReference>
<proteinExistence type="inferred from homology"/>
<evidence type="ECO:0000256" key="5">
    <source>
        <dbReference type="ARBA" id="ARBA00022741"/>
    </source>
</evidence>
<keyword evidence="4" id="KW-0808">Transferase</keyword>
<dbReference type="EMBL" id="DRTH01000165">
    <property type="protein sequence ID" value="HHF08667.1"/>
    <property type="molecule type" value="Genomic_DNA"/>
</dbReference>
<evidence type="ECO:0000313" key="9">
    <source>
        <dbReference type="EMBL" id="HHF08667.1"/>
    </source>
</evidence>
<dbReference type="GO" id="GO:0004340">
    <property type="term" value="F:glucokinase activity"/>
    <property type="evidence" value="ECO:0007669"/>
    <property type="project" value="UniProtKB-EC"/>
</dbReference>
<keyword evidence="6" id="KW-0418">Kinase</keyword>
<evidence type="ECO:0000256" key="1">
    <source>
        <dbReference type="ARBA" id="ARBA00006479"/>
    </source>
</evidence>
<evidence type="ECO:0000256" key="6">
    <source>
        <dbReference type="ARBA" id="ARBA00022777"/>
    </source>
</evidence>
<accession>A0A7C5HS94</accession>
<dbReference type="Gene3D" id="3.30.420.40">
    <property type="match status" value="2"/>
</dbReference>
<keyword evidence="7" id="KW-0067">ATP-binding</keyword>
<dbReference type="Pfam" id="PF00480">
    <property type="entry name" value="ROK"/>
    <property type="match status" value="1"/>
</dbReference>
<dbReference type="EC" id="2.7.1.2" evidence="2"/>
<comment type="similarity">
    <text evidence="1">Belongs to the ROK (NagC/XylR) family.</text>
</comment>
<evidence type="ECO:0000256" key="4">
    <source>
        <dbReference type="ARBA" id="ARBA00022679"/>
    </source>
</evidence>
<dbReference type="PANTHER" id="PTHR18964:SF149">
    <property type="entry name" value="BIFUNCTIONAL UDP-N-ACETYLGLUCOSAMINE 2-EPIMERASE_N-ACETYLMANNOSAMINE KINASE"/>
    <property type="match status" value="1"/>
</dbReference>
<sequence>MFVVGVDLGGTNYAVGLVDEAGTIIRKIEGKTEVDYGAARVIENLSNSVLRISQNFNVEAVGIASPGSIDHEKGVVRFSPNFPGWHDIPLAEEISRQVGKRVYVENDANAYALGERQFGAGKGCQHLVCLTLGTGIGGGVITHGKLLRGSTGIGAELGHMTIHPDGPLCGCGARGCLESLASGTAIRKFVCEGYRRHGESVLFVSKPPEDVTVKDVFDAAKKGDRFANEIFERVVNALSVGIGSILNIFNPEIVVLGGGIAQAGDFLLDPVRVRVRNHVLPSILDTYRITKSELNKEAGILGAASIVFERIHEK</sequence>
<dbReference type="InterPro" id="IPR000600">
    <property type="entry name" value="ROK"/>
</dbReference>
<dbReference type="GO" id="GO:0006096">
    <property type="term" value="P:glycolytic process"/>
    <property type="evidence" value="ECO:0007669"/>
    <property type="project" value="InterPro"/>
</dbReference>
<keyword evidence="5" id="KW-0547">Nucleotide-binding</keyword>
<name>A0A7C5HS94_9BACT</name>
<dbReference type="AlphaFoldDB" id="A0A7C5HS94"/>
<dbReference type="InterPro" id="IPR043129">
    <property type="entry name" value="ATPase_NBD"/>
</dbReference>
<dbReference type="InterPro" id="IPR049874">
    <property type="entry name" value="ROK_cs"/>
</dbReference>
<dbReference type="NCBIfam" id="TIGR00744">
    <property type="entry name" value="ROK_glcA_fam"/>
    <property type="match status" value="1"/>
</dbReference>
<protein>
    <recommendedName>
        <fullName evidence="3">Glucokinase</fullName>
        <ecNumber evidence="2">2.7.1.2</ecNumber>
    </recommendedName>
    <alternativeName>
        <fullName evidence="8">Glucose kinase</fullName>
    </alternativeName>
</protein>
<evidence type="ECO:0000256" key="8">
    <source>
        <dbReference type="ARBA" id="ARBA00032386"/>
    </source>
</evidence>